<feature type="chain" id="PRO_5032736953" description="Lactococcin 972 family bacteriocin" evidence="1">
    <location>
        <begin position="26"/>
        <end position="109"/>
    </location>
</feature>
<dbReference type="AlphaFoldDB" id="A0A841CZG8"/>
<gene>
    <name evidence="2" type="ORF">FHS29_007334</name>
</gene>
<name>A0A841CZG8_9PSEU</name>
<reference evidence="2 3" key="1">
    <citation type="submission" date="2020-08" db="EMBL/GenBank/DDBJ databases">
        <title>Genomic Encyclopedia of Type Strains, Phase III (KMG-III): the genomes of soil and plant-associated and newly described type strains.</title>
        <authorList>
            <person name="Whitman W."/>
        </authorList>
    </citation>
    <scope>NUCLEOTIDE SEQUENCE [LARGE SCALE GENOMIC DNA]</scope>
    <source>
        <strain evidence="2 3">CECT 8640</strain>
    </source>
</reference>
<dbReference type="Gene3D" id="2.60.40.2850">
    <property type="match status" value="1"/>
</dbReference>
<proteinExistence type="predicted"/>
<dbReference type="RefSeq" id="WP_221457318.1">
    <property type="nucleotide sequence ID" value="NZ_JACHJN010000021.1"/>
</dbReference>
<comment type="caution">
    <text evidence="2">The sequence shown here is derived from an EMBL/GenBank/DDBJ whole genome shotgun (WGS) entry which is preliminary data.</text>
</comment>
<accession>A0A841CZG8</accession>
<dbReference type="Pfam" id="PF09683">
    <property type="entry name" value="Lactococcin_972"/>
    <property type="match status" value="1"/>
</dbReference>
<keyword evidence="3" id="KW-1185">Reference proteome</keyword>
<feature type="signal peptide" evidence="1">
    <location>
        <begin position="1"/>
        <end position="25"/>
    </location>
</feature>
<protein>
    <recommendedName>
        <fullName evidence="4">Lactococcin 972 family bacteriocin</fullName>
    </recommendedName>
</protein>
<dbReference type="Proteomes" id="UP000547510">
    <property type="component" value="Unassembled WGS sequence"/>
</dbReference>
<dbReference type="EMBL" id="JACHJN010000021">
    <property type="protein sequence ID" value="MBB5960706.1"/>
    <property type="molecule type" value="Genomic_DNA"/>
</dbReference>
<organism evidence="2 3">
    <name type="scientific">Saccharothrix tamanrassetensis</name>
    <dbReference type="NCBI Taxonomy" id="1051531"/>
    <lineage>
        <taxon>Bacteria</taxon>
        <taxon>Bacillati</taxon>
        <taxon>Actinomycetota</taxon>
        <taxon>Actinomycetes</taxon>
        <taxon>Pseudonocardiales</taxon>
        <taxon>Pseudonocardiaceae</taxon>
        <taxon>Saccharothrix</taxon>
    </lineage>
</organism>
<evidence type="ECO:0008006" key="4">
    <source>
        <dbReference type="Google" id="ProtNLM"/>
    </source>
</evidence>
<evidence type="ECO:0000313" key="3">
    <source>
        <dbReference type="Proteomes" id="UP000547510"/>
    </source>
</evidence>
<sequence length="109" mass="12090">MVKTALTSVMMSVAVLGAVAAPAQAWVNPGQHTQHPAEGGTWEYGFWDVKLRSYYTVNRCHGSTVIRYIDGRETSRSRSIDTASGRRSIAEISTINSPGLEARYYYRTC</sequence>
<evidence type="ECO:0000313" key="2">
    <source>
        <dbReference type="EMBL" id="MBB5960706.1"/>
    </source>
</evidence>
<keyword evidence="1" id="KW-0732">Signal</keyword>
<dbReference type="InterPro" id="IPR006540">
    <property type="entry name" value="Lactococcin_972"/>
</dbReference>
<evidence type="ECO:0000256" key="1">
    <source>
        <dbReference type="SAM" id="SignalP"/>
    </source>
</evidence>